<evidence type="ECO:0000256" key="6">
    <source>
        <dbReference type="SAM" id="Phobius"/>
    </source>
</evidence>
<feature type="domain" description="Major facilitator superfamily (MFS) profile" evidence="7">
    <location>
        <begin position="53"/>
        <end position="480"/>
    </location>
</feature>
<dbReference type="InterPro" id="IPR020846">
    <property type="entry name" value="MFS_dom"/>
</dbReference>
<keyword evidence="5 6" id="KW-0472">Membrane</keyword>
<feature type="transmembrane region" description="Helical" evidence="6">
    <location>
        <begin position="177"/>
        <end position="202"/>
    </location>
</feature>
<dbReference type="Pfam" id="PF00083">
    <property type="entry name" value="Sugar_tr"/>
    <property type="match status" value="1"/>
</dbReference>
<feature type="transmembrane region" description="Helical" evidence="6">
    <location>
        <begin position="87"/>
        <end position="111"/>
    </location>
</feature>
<reference evidence="8 9" key="1">
    <citation type="submission" date="2019-01" db="EMBL/GenBank/DDBJ databases">
        <title>Ktedonosporobacter rubrisoli SCAWS-G2.</title>
        <authorList>
            <person name="Huang Y."/>
            <person name="Yan B."/>
        </authorList>
    </citation>
    <scope>NUCLEOTIDE SEQUENCE [LARGE SCALE GENOMIC DNA]</scope>
    <source>
        <strain evidence="8 9">SCAWS-G2</strain>
    </source>
</reference>
<feature type="transmembrane region" description="Helical" evidence="6">
    <location>
        <begin position="144"/>
        <end position="165"/>
    </location>
</feature>
<feature type="transmembrane region" description="Helical" evidence="6">
    <location>
        <begin position="332"/>
        <end position="351"/>
    </location>
</feature>
<evidence type="ECO:0000313" key="9">
    <source>
        <dbReference type="Proteomes" id="UP000290365"/>
    </source>
</evidence>
<dbReference type="OrthoDB" id="9787026at2"/>
<gene>
    <name evidence="8" type="ORF">EPA93_26660</name>
</gene>
<keyword evidence="2" id="KW-0813">Transport</keyword>
<name>A0A4P6JVC9_KTERU</name>
<sequence>MYMQEDIADTRAISGVMSNLANSTLMERGERNRELRLIARLERLPHLPFHSRIAFLLGTGLLLDGLDTLIISVILTPVANTFGASPASAGILIAAGFAGQALGALIFGYFSERFGRKIPLVIALLICGLFSLGAAIAPSFQALLLLRALQGIGLGACPPLSMTLFNEYIPGQRRGRNALLVQVYFSAGYMLASFLALLVFALTRSASGWRILFVIGALPLLIAPLIFFFAPESLRWLLVKRRTEQAEAIVTSLEQEAIQLKKAWVEQDGMEMPAQPAQQQTHLGELFSPRYRRRTFLTWVLWFSSFFILVGFSSWLPSLYINPGGLSEQQSLLLTFCLGFGTLSLLAVYAFTVDQFGRKRWFVIGFALAALGAIGGALLAGPLQAISWLKLALAGALMSLGAYICVSGAYLYTAELFPTRMRAWAISTGRSWSCAASIIAPIIIGILMNKHLSIAIVFAMLCALALPALLCVMLLGEETKQQILEKLSH</sequence>
<evidence type="ECO:0000256" key="5">
    <source>
        <dbReference type="ARBA" id="ARBA00023136"/>
    </source>
</evidence>
<dbReference type="SUPFAM" id="SSF103473">
    <property type="entry name" value="MFS general substrate transporter"/>
    <property type="match status" value="1"/>
</dbReference>
<dbReference type="PANTHER" id="PTHR23511">
    <property type="entry name" value="SYNAPTIC VESICLE GLYCOPROTEIN 2"/>
    <property type="match status" value="1"/>
</dbReference>
<evidence type="ECO:0000256" key="1">
    <source>
        <dbReference type="ARBA" id="ARBA00004651"/>
    </source>
</evidence>
<proteinExistence type="predicted"/>
<evidence type="ECO:0000256" key="4">
    <source>
        <dbReference type="ARBA" id="ARBA00022989"/>
    </source>
</evidence>
<dbReference type="InterPro" id="IPR036259">
    <property type="entry name" value="MFS_trans_sf"/>
</dbReference>
<dbReference type="GO" id="GO:0005886">
    <property type="term" value="C:plasma membrane"/>
    <property type="evidence" value="ECO:0007669"/>
    <property type="project" value="UniProtKB-SubCell"/>
</dbReference>
<evidence type="ECO:0000256" key="3">
    <source>
        <dbReference type="ARBA" id="ARBA00022692"/>
    </source>
</evidence>
<feature type="transmembrane region" description="Helical" evidence="6">
    <location>
        <begin position="296"/>
        <end position="320"/>
    </location>
</feature>
<organism evidence="8 9">
    <name type="scientific">Ktedonosporobacter rubrisoli</name>
    <dbReference type="NCBI Taxonomy" id="2509675"/>
    <lineage>
        <taxon>Bacteria</taxon>
        <taxon>Bacillati</taxon>
        <taxon>Chloroflexota</taxon>
        <taxon>Ktedonobacteria</taxon>
        <taxon>Ktedonobacterales</taxon>
        <taxon>Ktedonosporobacteraceae</taxon>
        <taxon>Ktedonosporobacter</taxon>
    </lineage>
</organism>
<dbReference type="Gene3D" id="1.20.1250.20">
    <property type="entry name" value="MFS general substrate transporter like domains"/>
    <property type="match status" value="1"/>
</dbReference>
<dbReference type="PROSITE" id="PS50850">
    <property type="entry name" value="MFS"/>
    <property type="match status" value="1"/>
</dbReference>
<comment type="subcellular location">
    <subcellularLocation>
        <location evidence="1">Cell membrane</location>
        <topology evidence="1">Multi-pass membrane protein</topology>
    </subcellularLocation>
</comment>
<dbReference type="PANTHER" id="PTHR23511:SF34">
    <property type="entry name" value="SYNAPTIC VESICLE GLYCOPROTEIN 2"/>
    <property type="match status" value="1"/>
</dbReference>
<dbReference type="AlphaFoldDB" id="A0A4P6JVC9"/>
<dbReference type="InterPro" id="IPR005829">
    <property type="entry name" value="Sugar_transporter_CS"/>
</dbReference>
<feature type="transmembrane region" description="Helical" evidence="6">
    <location>
        <begin position="424"/>
        <end position="448"/>
    </location>
</feature>
<feature type="transmembrane region" description="Helical" evidence="6">
    <location>
        <begin position="118"/>
        <end position="138"/>
    </location>
</feature>
<dbReference type="InterPro" id="IPR005828">
    <property type="entry name" value="MFS_sugar_transport-like"/>
</dbReference>
<feature type="transmembrane region" description="Helical" evidence="6">
    <location>
        <begin position="53"/>
        <end position="75"/>
    </location>
</feature>
<dbReference type="CDD" id="cd17316">
    <property type="entry name" value="MFS_SV2_like"/>
    <property type="match status" value="1"/>
</dbReference>
<dbReference type="KEGG" id="kbs:EPA93_26660"/>
<dbReference type="EMBL" id="CP035758">
    <property type="protein sequence ID" value="QBD79375.1"/>
    <property type="molecule type" value="Genomic_DNA"/>
</dbReference>
<feature type="transmembrane region" description="Helical" evidence="6">
    <location>
        <begin position="391"/>
        <end position="412"/>
    </location>
</feature>
<keyword evidence="4 6" id="KW-1133">Transmembrane helix</keyword>
<dbReference type="GO" id="GO:0022857">
    <property type="term" value="F:transmembrane transporter activity"/>
    <property type="evidence" value="ECO:0007669"/>
    <property type="project" value="InterPro"/>
</dbReference>
<dbReference type="Proteomes" id="UP000290365">
    <property type="component" value="Chromosome"/>
</dbReference>
<feature type="transmembrane region" description="Helical" evidence="6">
    <location>
        <begin position="454"/>
        <end position="476"/>
    </location>
</feature>
<keyword evidence="3 6" id="KW-0812">Transmembrane</keyword>
<evidence type="ECO:0000259" key="7">
    <source>
        <dbReference type="PROSITE" id="PS50850"/>
    </source>
</evidence>
<evidence type="ECO:0000256" key="2">
    <source>
        <dbReference type="ARBA" id="ARBA00022448"/>
    </source>
</evidence>
<protein>
    <submittedName>
        <fullName evidence="8">MFS transporter</fullName>
    </submittedName>
</protein>
<dbReference type="PROSITE" id="PS00217">
    <property type="entry name" value="SUGAR_TRANSPORT_2"/>
    <property type="match status" value="1"/>
</dbReference>
<evidence type="ECO:0000313" key="8">
    <source>
        <dbReference type="EMBL" id="QBD79375.1"/>
    </source>
</evidence>
<feature type="transmembrane region" description="Helical" evidence="6">
    <location>
        <begin position="363"/>
        <end position="385"/>
    </location>
</feature>
<keyword evidence="9" id="KW-1185">Reference proteome</keyword>
<feature type="transmembrane region" description="Helical" evidence="6">
    <location>
        <begin position="208"/>
        <end position="230"/>
    </location>
</feature>
<accession>A0A4P6JVC9</accession>